<keyword evidence="5" id="KW-1185">Reference proteome</keyword>
<dbReference type="InterPro" id="IPR051419">
    <property type="entry name" value="Lys/N-term_MeTrsfase_sf"/>
</dbReference>
<dbReference type="Proteomes" id="UP000694863">
    <property type="component" value="Unplaced"/>
</dbReference>
<gene>
    <name evidence="6" type="primary">LOC101657151</name>
</gene>
<evidence type="ECO:0000313" key="6">
    <source>
        <dbReference type="RefSeq" id="XP_004713497.1"/>
    </source>
</evidence>
<sequence length="255" mass="27984">MASSAAPPSLPELPEQNGGYCEVQYWDQRYQDAADCAPYEWFGDFSSFRAIVEPELRPEDRILVLGCGNSALSYELYLGGFPDVTSVDYSSVVVAAMRVRYAHVPSLRWETMDVRALGFPSGSFNVVLEKGVLDALLAGERDPWTVSPEAAHTVDQVLSEVSRVLVPGGRFISLTSAAPHFRSRHYAQTGYGWSLRHATYGSGFHFHLYFMHKGGELSVAQMALGAKLLAPTSPATSPCFLQDSAHEDFLSAIQL</sequence>
<accession>A0ABM0J2Q2</accession>
<proteinExistence type="inferred from homology"/>
<dbReference type="InterPro" id="IPR013216">
    <property type="entry name" value="Methyltransf_11"/>
</dbReference>
<evidence type="ECO:0000313" key="5">
    <source>
        <dbReference type="Proteomes" id="UP000694863"/>
    </source>
</evidence>
<evidence type="ECO:0000256" key="3">
    <source>
        <dbReference type="ARBA" id="ARBA00022679"/>
    </source>
</evidence>
<evidence type="ECO:0000256" key="1">
    <source>
        <dbReference type="ARBA" id="ARBA00008361"/>
    </source>
</evidence>
<keyword evidence="3" id="KW-0808">Transferase</keyword>
<evidence type="ECO:0000259" key="4">
    <source>
        <dbReference type="Pfam" id="PF08241"/>
    </source>
</evidence>
<reference evidence="6" key="1">
    <citation type="submission" date="2025-08" db="UniProtKB">
        <authorList>
            <consortium name="RefSeq"/>
        </authorList>
    </citation>
    <scope>IDENTIFICATION</scope>
</reference>
<dbReference type="GeneID" id="101657151"/>
<dbReference type="CDD" id="cd02440">
    <property type="entry name" value="AdoMet_MTases"/>
    <property type="match status" value="1"/>
</dbReference>
<dbReference type="InterPro" id="IPR029063">
    <property type="entry name" value="SAM-dependent_MTases_sf"/>
</dbReference>
<dbReference type="GO" id="GO:0032259">
    <property type="term" value="P:methylation"/>
    <property type="evidence" value="ECO:0007669"/>
    <property type="project" value="UniProtKB-KW"/>
</dbReference>
<evidence type="ECO:0000256" key="2">
    <source>
        <dbReference type="ARBA" id="ARBA00022603"/>
    </source>
</evidence>
<dbReference type="PANTHER" id="PTHR12176:SF80">
    <property type="entry name" value="EEF1A LYSINE METHYLTRANSFERASE 4"/>
    <property type="match status" value="1"/>
</dbReference>
<protein>
    <submittedName>
        <fullName evidence="6">EEF1A lysine methyltransferase 4 isoform X1</fullName>
    </submittedName>
</protein>
<dbReference type="Pfam" id="PF08241">
    <property type="entry name" value="Methyltransf_11"/>
    <property type="match status" value="1"/>
</dbReference>
<feature type="domain" description="Methyltransferase type 11" evidence="4">
    <location>
        <begin position="64"/>
        <end position="172"/>
    </location>
</feature>
<organism evidence="5 6">
    <name type="scientific">Echinops telfairi</name>
    <name type="common">Lesser hedgehog tenrec</name>
    <dbReference type="NCBI Taxonomy" id="9371"/>
    <lineage>
        <taxon>Eukaryota</taxon>
        <taxon>Metazoa</taxon>
        <taxon>Chordata</taxon>
        <taxon>Craniata</taxon>
        <taxon>Vertebrata</taxon>
        <taxon>Euteleostomi</taxon>
        <taxon>Mammalia</taxon>
        <taxon>Eutheria</taxon>
        <taxon>Afrotheria</taxon>
        <taxon>Tenrecidae</taxon>
        <taxon>Tenrecinae</taxon>
        <taxon>Echinops</taxon>
    </lineage>
</organism>
<dbReference type="RefSeq" id="XP_004713497.1">
    <property type="nucleotide sequence ID" value="XM_004713440.2"/>
</dbReference>
<dbReference type="SUPFAM" id="SSF53335">
    <property type="entry name" value="S-adenosyl-L-methionine-dependent methyltransferases"/>
    <property type="match status" value="1"/>
</dbReference>
<dbReference type="GO" id="GO:0008168">
    <property type="term" value="F:methyltransferase activity"/>
    <property type="evidence" value="ECO:0007669"/>
    <property type="project" value="UniProtKB-KW"/>
</dbReference>
<dbReference type="PANTHER" id="PTHR12176">
    <property type="entry name" value="SAM-DEPENDENT METHYLTRANSFERASE SUPERFAMILY PROTEIN"/>
    <property type="match status" value="1"/>
</dbReference>
<keyword evidence="2 6" id="KW-0489">Methyltransferase</keyword>
<comment type="similarity">
    <text evidence="1">Belongs to the methyltransferase superfamily.</text>
</comment>
<name>A0ABM0J2Q2_ECHTE</name>
<dbReference type="Gene3D" id="3.40.50.150">
    <property type="entry name" value="Vaccinia Virus protein VP39"/>
    <property type="match status" value="1"/>
</dbReference>